<dbReference type="InterPro" id="IPR044846">
    <property type="entry name" value="GH10"/>
</dbReference>
<dbReference type="InterPro" id="IPR018087">
    <property type="entry name" value="Glyco_hydro_5_CS"/>
</dbReference>
<name>A0ABP9FZK7_9MICC</name>
<feature type="region of interest" description="Disordered" evidence="8">
    <location>
        <begin position="1039"/>
        <end position="1107"/>
    </location>
</feature>
<keyword evidence="9" id="KW-0812">Transmembrane</keyword>
<evidence type="ECO:0000259" key="11">
    <source>
        <dbReference type="PROSITE" id="PS51760"/>
    </source>
</evidence>
<feature type="chain" id="PRO_5047516810" description="Beta-xylanase" evidence="10">
    <location>
        <begin position="30"/>
        <end position="1247"/>
    </location>
</feature>
<evidence type="ECO:0000256" key="9">
    <source>
        <dbReference type="SAM" id="Phobius"/>
    </source>
</evidence>
<evidence type="ECO:0000256" key="8">
    <source>
        <dbReference type="SAM" id="MobiDB-lite"/>
    </source>
</evidence>
<feature type="domain" description="GH10" evidence="11">
    <location>
        <begin position="385"/>
        <end position="723"/>
    </location>
</feature>
<feature type="compositionally biased region" description="Acidic residues" evidence="8">
    <location>
        <begin position="202"/>
        <end position="221"/>
    </location>
</feature>
<organism evidence="12 13">
    <name type="scientific">Nesterenkonia rhizosphaerae</name>
    <dbReference type="NCBI Taxonomy" id="1348272"/>
    <lineage>
        <taxon>Bacteria</taxon>
        <taxon>Bacillati</taxon>
        <taxon>Actinomycetota</taxon>
        <taxon>Actinomycetes</taxon>
        <taxon>Micrococcales</taxon>
        <taxon>Micrococcaceae</taxon>
        <taxon>Nesterenkonia</taxon>
    </lineage>
</organism>
<keyword evidence="5 7" id="KW-0326">Glycosidase</keyword>
<dbReference type="PRINTS" id="PR00134">
    <property type="entry name" value="GLHYDRLASE10"/>
</dbReference>
<protein>
    <recommendedName>
        <fullName evidence="7">Beta-xylanase</fullName>
        <ecNumber evidence="7">3.2.1.8</ecNumber>
    </recommendedName>
</protein>
<evidence type="ECO:0000313" key="12">
    <source>
        <dbReference type="EMBL" id="GAA4922873.1"/>
    </source>
</evidence>
<dbReference type="Gene3D" id="3.20.20.80">
    <property type="entry name" value="Glycosidases"/>
    <property type="match status" value="1"/>
</dbReference>
<keyword evidence="13" id="KW-1185">Reference proteome</keyword>
<keyword evidence="9" id="KW-0472">Membrane</keyword>
<dbReference type="EC" id="3.2.1.8" evidence="7"/>
<keyword evidence="10" id="KW-0732">Signal</keyword>
<dbReference type="InterPro" id="IPR008979">
    <property type="entry name" value="Galactose-bd-like_sf"/>
</dbReference>
<dbReference type="InterPro" id="IPR003305">
    <property type="entry name" value="CenC_carb-bd"/>
</dbReference>
<dbReference type="Pfam" id="PF06452">
    <property type="entry name" value="CBM9_1"/>
    <property type="match status" value="1"/>
</dbReference>
<keyword evidence="9" id="KW-1133">Transmembrane helix</keyword>
<dbReference type="PANTHER" id="PTHR31490">
    <property type="entry name" value="GLYCOSYL HYDROLASE"/>
    <property type="match status" value="1"/>
</dbReference>
<dbReference type="SUPFAM" id="SSF51445">
    <property type="entry name" value="(Trans)glycosidases"/>
    <property type="match status" value="1"/>
</dbReference>
<evidence type="ECO:0000313" key="13">
    <source>
        <dbReference type="Proteomes" id="UP001500368"/>
    </source>
</evidence>
<evidence type="ECO:0000256" key="6">
    <source>
        <dbReference type="ARBA" id="ARBA00023326"/>
    </source>
</evidence>
<dbReference type="Gene3D" id="2.60.120.260">
    <property type="entry name" value="Galactose-binding domain-like"/>
    <property type="match status" value="2"/>
</dbReference>
<reference evidence="13" key="1">
    <citation type="journal article" date="2019" name="Int. J. Syst. Evol. Microbiol.">
        <title>The Global Catalogue of Microorganisms (GCM) 10K type strain sequencing project: providing services to taxonomists for standard genome sequencing and annotation.</title>
        <authorList>
            <consortium name="The Broad Institute Genomics Platform"/>
            <consortium name="The Broad Institute Genome Sequencing Center for Infectious Disease"/>
            <person name="Wu L."/>
            <person name="Ma J."/>
        </authorList>
    </citation>
    <scope>NUCLEOTIDE SEQUENCE [LARGE SCALE GENOMIC DNA]</scope>
    <source>
        <strain evidence="13">JCM 19129</strain>
    </source>
</reference>
<evidence type="ECO:0000256" key="10">
    <source>
        <dbReference type="SAM" id="SignalP"/>
    </source>
</evidence>
<comment type="caution">
    <text evidence="12">The sequence shown here is derived from an EMBL/GenBank/DDBJ whole genome shotgun (WGS) entry which is preliminary data.</text>
</comment>
<evidence type="ECO:0000256" key="1">
    <source>
        <dbReference type="ARBA" id="ARBA00007495"/>
    </source>
</evidence>
<dbReference type="SUPFAM" id="SSF49344">
    <property type="entry name" value="CBD9-like"/>
    <property type="match status" value="1"/>
</dbReference>
<feature type="compositionally biased region" description="Low complexity" evidence="8">
    <location>
        <begin position="1070"/>
        <end position="1087"/>
    </location>
</feature>
<comment type="catalytic activity">
    <reaction evidence="7">
        <text>Endohydrolysis of (1-&gt;4)-beta-D-xylosidic linkages in xylans.</text>
        <dbReference type="EC" id="3.2.1.8"/>
    </reaction>
</comment>
<dbReference type="Pfam" id="PF00331">
    <property type="entry name" value="Glyco_hydro_10"/>
    <property type="match status" value="1"/>
</dbReference>
<feature type="transmembrane region" description="Helical" evidence="9">
    <location>
        <begin position="1218"/>
        <end position="1238"/>
    </location>
</feature>
<gene>
    <name evidence="12" type="ORF">GCM10025790_19870</name>
</gene>
<dbReference type="SMART" id="SM00633">
    <property type="entry name" value="Glyco_10"/>
    <property type="match status" value="1"/>
</dbReference>
<dbReference type="PROSITE" id="PS00659">
    <property type="entry name" value="GLYCOSYL_HYDROL_F5"/>
    <property type="match status" value="1"/>
</dbReference>
<sequence>MRPLRAFTTRLTAASAALLAAAVVVPTLAAAQSTPPEQPAAEGTPLISHSFDAADLGPWQNSGGEDLLEFTEFHGDTVLRVNRAEDFHGIQSPQGLLAEHRAAPGDVVVYSAEIMLDESLQAPLDLRWIAHDDGAAHNYQWGTASSAAPGEWTTVTSEFQIDDATDLDAFRAYLGTPSVDGLDSYPYYIRAASVVLRSGEGPDQEGPGEDEGQDGNGEESPADSPETLSHDFEDADLGPWGPRYANGEHRVEVTDADAHQGDYSAVITERTHQGQGIGADATEALAGGVQYEISAALRFAEGEEPDTVWFSAAATTDGSTSYSTLGQLSGIDNDGWTVITQQFTAPTADQLSLYFETTWDNDNPGNTSTFYIDDIKITRVQDDFDSSLTALKDTVSFPLGVAIDERETSGTAAGVVGHHFDRVTPENHLKPEAWFSGDGTDTLRLHSQAEAILDYAAQNELGVYGHVLVWHSQTPDWFFRDETGQLLPRERMDARMEEHIEAVARTLAERYGPFGSAGNPVVAYDVVNEVIADGGEFADGMRRSDWYQIYGDESYVDAAFRYAEKYFNDVYAADDSRPVALYINDYNTELSGKRERMISLVERLLERGVPVDGFAHQFHLNLSMPISALEQAFQQVDDRLPGLPQLVTELDITVGDSVTEGALINQAYHYRDAFRLFRQWEESLDSVAIWGLTDGRSWRAAQAPLLFNDNFTPKPAYYGAIDAELPAQENRAVVFYDEAPAAADEPGYWDRLPLLSTAAGTAEFQFRWNTEGLSVYVDSSADEVTLEHEGTSYELTPQAVTQLSIDGLSPGSSIAVNLRAGEDSWSNATLVLAEELSYHLVPEAEQAPELTAELSEVWEDVPSLLTETEIMTGGREGAQADVRLLHHDGILHVLAEITDPHIDVSASDPWVQDSVEFFLDIGNERNGPYRTAARQGHHLLSEQFDFQFRISAENQVSVGTGDEQFQLEQIETSTATTEEGYIVQAAIDLREYGEVGSLHGFDVQVNDSHEGTRLVTSWADPTGNGYQNTERWGVIRLLGEQDDDGGSGSPDPTGDPTEVPGPSEEPSGKPDPTLAPTDGTATPAPTSGPGGDTGDLWPPNPDELSESTRGQVEILTDPAVAGQDIEALIGEDAAGEDTRVWLFSEPADLGTATADADGVITVTLPADSAGEHRFAVYTPEGEIIGWTEITVSEADTARPGAGPTTSGSASTGLASTGATIGAILLGALTLLGLGALVLHSSRRRQRH</sequence>
<feature type="signal peptide" evidence="10">
    <location>
        <begin position="1"/>
        <end position="29"/>
    </location>
</feature>
<keyword evidence="3 7" id="KW-0378">Hydrolase</keyword>
<feature type="region of interest" description="Disordered" evidence="8">
    <location>
        <begin position="198"/>
        <end position="246"/>
    </location>
</feature>
<dbReference type="PANTHER" id="PTHR31490:SF90">
    <property type="entry name" value="ENDO-1,4-BETA-XYLANASE A"/>
    <property type="match status" value="1"/>
</dbReference>
<proteinExistence type="inferred from homology"/>
<dbReference type="InterPro" id="IPR017853">
    <property type="entry name" value="GH"/>
</dbReference>
<dbReference type="PROSITE" id="PS51760">
    <property type="entry name" value="GH10_2"/>
    <property type="match status" value="1"/>
</dbReference>
<dbReference type="InterPro" id="IPR010502">
    <property type="entry name" value="Carb-bd_dom_fam9"/>
</dbReference>
<dbReference type="Pfam" id="PF02018">
    <property type="entry name" value="CBM_4_9"/>
    <property type="match status" value="1"/>
</dbReference>
<evidence type="ECO:0000256" key="4">
    <source>
        <dbReference type="ARBA" id="ARBA00023277"/>
    </source>
</evidence>
<dbReference type="EMBL" id="BAABLW010000007">
    <property type="protein sequence ID" value="GAA4922873.1"/>
    <property type="molecule type" value="Genomic_DNA"/>
</dbReference>
<accession>A0ABP9FZK7</accession>
<keyword evidence="2" id="KW-0677">Repeat</keyword>
<keyword evidence="6 7" id="KW-0624">Polysaccharide degradation</keyword>
<dbReference type="Proteomes" id="UP001500368">
    <property type="component" value="Unassembled WGS sequence"/>
</dbReference>
<evidence type="ECO:0000256" key="3">
    <source>
        <dbReference type="ARBA" id="ARBA00022801"/>
    </source>
</evidence>
<evidence type="ECO:0000256" key="2">
    <source>
        <dbReference type="ARBA" id="ARBA00022737"/>
    </source>
</evidence>
<comment type="similarity">
    <text evidence="1 7">Belongs to the glycosyl hydrolase 10 (cellulase F) family.</text>
</comment>
<evidence type="ECO:0000256" key="7">
    <source>
        <dbReference type="RuleBase" id="RU361174"/>
    </source>
</evidence>
<dbReference type="Gene3D" id="2.60.40.1190">
    <property type="match status" value="1"/>
</dbReference>
<dbReference type="SUPFAM" id="SSF49785">
    <property type="entry name" value="Galactose-binding domain-like"/>
    <property type="match status" value="2"/>
</dbReference>
<dbReference type="RefSeq" id="WP_345477856.1">
    <property type="nucleotide sequence ID" value="NZ_BAABLW010000007.1"/>
</dbReference>
<keyword evidence="4 7" id="KW-0119">Carbohydrate metabolism</keyword>
<evidence type="ECO:0000256" key="5">
    <source>
        <dbReference type="ARBA" id="ARBA00023295"/>
    </source>
</evidence>
<dbReference type="InterPro" id="IPR001000">
    <property type="entry name" value="GH10_dom"/>
</dbReference>